<sequence length="419" mass="44324">MTPQDIINSLTALLQPGARIRSAPLLTNLIDIVNLASGGSADPSVFQLKSEKNAANGYVGLDSSSKISIALMSLLLADSVTASNTTWSSTKISNAISTAIADLVASSPSTLDTLNELAAALGDDPNFATTITTLIGQKVAKSDKATQANYEASTADNWIDSALFGLILGQLSALDTQDQTSFANAINEVFSYLNDQAVFTASNFPASNNINLSGFGLVRNWLLVGGVGNASTSFTVTNKGEDGREIKGRMFLKKTISGNVTLTLSPGSVINSVVLTGAVNTWYYIEYRGIAQAATTDDFWISHVAGVGSSVSEISTSEDILTSSASVDLDMVSFMEKYAVLALAHNTTFSISNPGQNKIYVITVTTDSTARTLTLPANSVWTGNVSSLTLEASSKFNVAVRARNISGTWNYEWIINKFN</sequence>
<dbReference type="Proteomes" id="UP001228581">
    <property type="component" value="Unassembled WGS sequence"/>
</dbReference>
<name>A0ABT7CK74_9BACT</name>
<protein>
    <submittedName>
        <fullName evidence="1">Uncharacterized protein</fullName>
    </submittedName>
</protein>
<comment type="caution">
    <text evidence="1">The sequence shown here is derived from an EMBL/GenBank/DDBJ whole genome shotgun (WGS) entry which is preliminary data.</text>
</comment>
<dbReference type="EMBL" id="JASJOT010000008">
    <property type="protein sequence ID" value="MDJ1494145.1"/>
    <property type="molecule type" value="Genomic_DNA"/>
</dbReference>
<evidence type="ECO:0000313" key="1">
    <source>
        <dbReference type="EMBL" id="MDJ1494145.1"/>
    </source>
</evidence>
<keyword evidence="2" id="KW-1185">Reference proteome</keyword>
<organism evidence="1 2">
    <name type="scientific">Xanthocytophaga flava</name>
    <dbReference type="NCBI Taxonomy" id="3048013"/>
    <lineage>
        <taxon>Bacteria</taxon>
        <taxon>Pseudomonadati</taxon>
        <taxon>Bacteroidota</taxon>
        <taxon>Cytophagia</taxon>
        <taxon>Cytophagales</taxon>
        <taxon>Rhodocytophagaceae</taxon>
        <taxon>Xanthocytophaga</taxon>
    </lineage>
</organism>
<accession>A0ABT7CK74</accession>
<proteinExistence type="predicted"/>
<evidence type="ECO:0000313" key="2">
    <source>
        <dbReference type="Proteomes" id="UP001228581"/>
    </source>
</evidence>
<dbReference type="RefSeq" id="WP_313997048.1">
    <property type="nucleotide sequence ID" value="NZ_JASJOT010000008.1"/>
</dbReference>
<reference evidence="1 2" key="1">
    <citation type="submission" date="2023-05" db="EMBL/GenBank/DDBJ databases">
        <authorList>
            <person name="Zhang X."/>
        </authorList>
    </citation>
    <scope>NUCLEOTIDE SEQUENCE [LARGE SCALE GENOMIC DNA]</scope>
    <source>
        <strain evidence="1 2">DM2B3-1</strain>
    </source>
</reference>
<gene>
    <name evidence="1" type="ORF">QNI19_14470</name>
</gene>